<evidence type="ECO:0000313" key="5">
    <source>
        <dbReference type="EMBL" id="PIO64068.1"/>
    </source>
</evidence>
<dbReference type="InterPro" id="IPR029058">
    <property type="entry name" value="AB_hydrolase_fold"/>
</dbReference>
<dbReference type="OrthoDB" id="19653at2759"/>
<dbReference type="InterPro" id="IPR002018">
    <property type="entry name" value="CarbesteraseB"/>
</dbReference>
<sequence>MKGRAGHMANTEKEWAPVHEFADFPWVPVVDGDFLVETPETSLRQGNFKHTQLLAGSNLDESMYFIVYYLANFFTKTNFVPDRQTWLKGILDLLPQQMIKNRPALAAILRQYDQKDLPEEQELSSRFMHYWANFAKTGDPNKNEDGTPTKDIWPKYNSESMEYMDMTVASEYPPSRRTGSGPRREYCAFWKSSLPNLMATA</sequence>
<keyword evidence="2" id="KW-0719">Serine esterase</keyword>
<feature type="domain" description="Carboxylesterase type B" evidence="4">
    <location>
        <begin position="116"/>
        <end position="190"/>
    </location>
</feature>
<name>A0A2G9U1P6_TELCI</name>
<dbReference type="Gene3D" id="3.40.50.1820">
    <property type="entry name" value="alpha/beta hydrolase"/>
    <property type="match status" value="2"/>
</dbReference>
<dbReference type="PANTHER" id="PTHR43918:SF12">
    <property type="entry name" value="ACETYLCHOLINESTERASE 1"/>
    <property type="match status" value="1"/>
</dbReference>
<comment type="similarity">
    <text evidence="1">Belongs to the type-B carboxylesterase/lipase family.</text>
</comment>
<proteinExistence type="inferred from homology"/>
<dbReference type="GO" id="GO:0006581">
    <property type="term" value="P:acetylcholine catabolic process"/>
    <property type="evidence" value="ECO:0007669"/>
    <property type="project" value="TreeGrafter"/>
</dbReference>
<dbReference type="EMBL" id="KZ350259">
    <property type="protein sequence ID" value="PIO64068.1"/>
    <property type="molecule type" value="Genomic_DNA"/>
</dbReference>
<reference evidence="5 6" key="1">
    <citation type="submission" date="2015-09" db="EMBL/GenBank/DDBJ databases">
        <title>Draft genome of the parasitic nematode Teladorsagia circumcincta isolate WARC Sus (inbred).</title>
        <authorList>
            <person name="Mitreva M."/>
        </authorList>
    </citation>
    <scope>NUCLEOTIDE SEQUENCE [LARGE SCALE GENOMIC DNA]</scope>
    <source>
        <strain evidence="5 6">S</strain>
    </source>
</reference>
<dbReference type="AlphaFoldDB" id="A0A2G9U1P6"/>
<gene>
    <name evidence="5" type="ORF">TELCIR_14316</name>
</gene>
<feature type="domain" description="Carboxylesterase type B" evidence="4">
    <location>
        <begin position="17"/>
        <end position="112"/>
    </location>
</feature>
<dbReference type="GO" id="GO:0019695">
    <property type="term" value="P:choline metabolic process"/>
    <property type="evidence" value="ECO:0007669"/>
    <property type="project" value="TreeGrafter"/>
</dbReference>
<keyword evidence="3" id="KW-0378">Hydrolase</keyword>
<dbReference type="GO" id="GO:0003990">
    <property type="term" value="F:acetylcholinesterase activity"/>
    <property type="evidence" value="ECO:0007669"/>
    <property type="project" value="TreeGrafter"/>
</dbReference>
<dbReference type="Pfam" id="PF00135">
    <property type="entry name" value="COesterase"/>
    <property type="match status" value="2"/>
</dbReference>
<feature type="non-terminal residue" evidence="5">
    <location>
        <position position="201"/>
    </location>
</feature>
<evidence type="ECO:0000256" key="2">
    <source>
        <dbReference type="ARBA" id="ARBA00022487"/>
    </source>
</evidence>
<dbReference type="PANTHER" id="PTHR43918">
    <property type="entry name" value="ACETYLCHOLINESTERASE"/>
    <property type="match status" value="1"/>
</dbReference>
<dbReference type="SUPFAM" id="SSF53474">
    <property type="entry name" value="alpha/beta-Hydrolases"/>
    <property type="match status" value="1"/>
</dbReference>
<organism evidence="5 6">
    <name type="scientific">Teladorsagia circumcincta</name>
    <name type="common">Brown stomach worm</name>
    <name type="synonym">Ostertagia circumcincta</name>
    <dbReference type="NCBI Taxonomy" id="45464"/>
    <lineage>
        <taxon>Eukaryota</taxon>
        <taxon>Metazoa</taxon>
        <taxon>Ecdysozoa</taxon>
        <taxon>Nematoda</taxon>
        <taxon>Chromadorea</taxon>
        <taxon>Rhabditida</taxon>
        <taxon>Rhabditina</taxon>
        <taxon>Rhabditomorpha</taxon>
        <taxon>Strongyloidea</taxon>
        <taxon>Trichostrongylidae</taxon>
        <taxon>Teladorsagia</taxon>
    </lineage>
</organism>
<keyword evidence="6" id="KW-1185">Reference proteome</keyword>
<protein>
    <recommendedName>
        <fullName evidence="4">Carboxylesterase type B domain-containing protein</fullName>
    </recommendedName>
</protein>
<evidence type="ECO:0000313" key="6">
    <source>
        <dbReference type="Proteomes" id="UP000230423"/>
    </source>
</evidence>
<dbReference type="Proteomes" id="UP000230423">
    <property type="component" value="Unassembled WGS sequence"/>
</dbReference>
<evidence type="ECO:0000256" key="1">
    <source>
        <dbReference type="ARBA" id="ARBA00005964"/>
    </source>
</evidence>
<dbReference type="InterPro" id="IPR050654">
    <property type="entry name" value="AChE-related_enzymes"/>
</dbReference>
<accession>A0A2G9U1P6</accession>
<dbReference type="GO" id="GO:0005615">
    <property type="term" value="C:extracellular space"/>
    <property type="evidence" value="ECO:0007669"/>
    <property type="project" value="TreeGrafter"/>
</dbReference>
<evidence type="ECO:0000256" key="3">
    <source>
        <dbReference type="ARBA" id="ARBA00022801"/>
    </source>
</evidence>
<evidence type="ECO:0000259" key="4">
    <source>
        <dbReference type="Pfam" id="PF00135"/>
    </source>
</evidence>
<dbReference type="GO" id="GO:0005886">
    <property type="term" value="C:plasma membrane"/>
    <property type="evidence" value="ECO:0007669"/>
    <property type="project" value="TreeGrafter"/>
</dbReference>